<dbReference type="AlphaFoldDB" id="A0A7X2L508"/>
<reference evidence="1 2" key="1">
    <citation type="submission" date="2019-11" db="EMBL/GenBank/DDBJ databases">
        <title>Paenibacillus monticola sp. nov., a novel PGPR strain isolated from mountain sample in China.</title>
        <authorList>
            <person name="Zhao Q."/>
            <person name="Li H.-P."/>
            <person name="Zhang J.-L."/>
        </authorList>
    </citation>
    <scope>NUCLEOTIDE SEQUENCE [LARGE SCALE GENOMIC DNA]</scope>
    <source>
        <strain evidence="1 2">LC-T2</strain>
    </source>
</reference>
<organism evidence="1 2">
    <name type="scientific">Paenibacillus monticola</name>
    <dbReference type="NCBI Taxonomy" id="2666075"/>
    <lineage>
        <taxon>Bacteria</taxon>
        <taxon>Bacillati</taxon>
        <taxon>Bacillota</taxon>
        <taxon>Bacilli</taxon>
        <taxon>Bacillales</taxon>
        <taxon>Paenibacillaceae</taxon>
        <taxon>Paenibacillus</taxon>
    </lineage>
</organism>
<protein>
    <recommendedName>
        <fullName evidence="3">HEAT repeat domain-containing protein</fullName>
    </recommendedName>
</protein>
<dbReference type="EMBL" id="WJXB01000017">
    <property type="protein sequence ID" value="MRN56933.1"/>
    <property type="molecule type" value="Genomic_DNA"/>
</dbReference>
<keyword evidence="2" id="KW-1185">Reference proteome</keyword>
<dbReference type="Proteomes" id="UP000463051">
    <property type="component" value="Unassembled WGS sequence"/>
</dbReference>
<gene>
    <name evidence="1" type="ORF">GJB61_28695</name>
</gene>
<evidence type="ECO:0008006" key="3">
    <source>
        <dbReference type="Google" id="ProtNLM"/>
    </source>
</evidence>
<dbReference type="RefSeq" id="WP_154122434.1">
    <property type="nucleotide sequence ID" value="NZ_WJXB01000017.1"/>
</dbReference>
<comment type="caution">
    <text evidence="1">The sequence shown here is derived from an EMBL/GenBank/DDBJ whole genome shotgun (WGS) entry which is preliminary data.</text>
</comment>
<evidence type="ECO:0000313" key="2">
    <source>
        <dbReference type="Proteomes" id="UP000463051"/>
    </source>
</evidence>
<proteinExistence type="predicted"/>
<evidence type="ECO:0000313" key="1">
    <source>
        <dbReference type="EMBL" id="MRN56933.1"/>
    </source>
</evidence>
<accession>A0A7X2L508</accession>
<sequence length="113" mass="13350">MQQWELLINIMQDKDENDAIRDDAIIDLYKFNNECVIKALIKESLDENNNDMLRASCGETLGQIWIENDNIDFETLIKLKGNTLDEVIGQIKHNREDWYKHYLSIINEDCNFI</sequence>
<name>A0A7X2L508_9BACL</name>